<dbReference type="AlphaFoldDB" id="A0A8J9YQJ1"/>
<comment type="similarity">
    <text evidence="2">Belongs to the EMP24/GP25L family.</text>
</comment>
<dbReference type="PROSITE" id="PS50866">
    <property type="entry name" value="GOLD"/>
    <property type="match status" value="1"/>
</dbReference>
<dbReference type="SMART" id="SM01190">
    <property type="entry name" value="EMP24_GP25L"/>
    <property type="match status" value="1"/>
</dbReference>
<evidence type="ECO:0000256" key="5">
    <source>
        <dbReference type="ARBA" id="ARBA00022989"/>
    </source>
</evidence>
<accession>A0A8J9YQJ1</accession>
<evidence type="ECO:0000256" key="6">
    <source>
        <dbReference type="ARBA" id="ARBA00023136"/>
    </source>
</evidence>
<feature type="domain" description="GOLD" evidence="10">
    <location>
        <begin position="41"/>
        <end position="128"/>
    </location>
</feature>
<keyword evidence="6 8" id="KW-0472">Membrane</keyword>
<gene>
    <name evidence="11" type="primary">Hypp5596</name>
    <name evidence="11" type="ORF">BLAG_LOCUS3084</name>
</gene>
<feature type="signal peptide" evidence="9">
    <location>
        <begin position="1"/>
        <end position="18"/>
    </location>
</feature>
<comment type="subcellular location">
    <subcellularLocation>
        <location evidence="1">Endoplasmic reticulum membrane</location>
        <topology evidence="1">Single-pass type I membrane protein</topology>
    </subcellularLocation>
</comment>
<evidence type="ECO:0000256" key="2">
    <source>
        <dbReference type="ARBA" id="ARBA00007104"/>
    </source>
</evidence>
<dbReference type="InterPro" id="IPR015720">
    <property type="entry name" value="Emp24-like"/>
</dbReference>
<reference evidence="11" key="1">
    <citation type="submission" date="2022-01" db="EMBL/GenBank/DDBJ databases">
        <authorList>
            <person name="Braso-Vives M."/>
        </authorList>
    </citation>
    <scope>NUCLEOTIDE SEQUENCE</scope>
</reference>
<evidence type="ECO:0000259" key="10">
    <source>
        <dbReference type="PROSITE" id="PS50866"/>
    </source>
</evidence>
<evidence type="ECO:0000256" key="4">
    <source>
        <dbReference type="ARBA" id="ARBA00022729"/>
    </source>
</evidence>
<evidence type="ECO:0000256" key="7">
    <source>
        <dbReference type="SAM" id="MobiDB-lite"/>
    </source>
</evidence>
<keyword evidence="5 8" id="KW-1133">Transmembrane helix</keyword>
<dbReference type="EMBL" id="OV696695">
    <property type="protein sequence ID" value="CAH1238498.1"/>
    <property type="molecule type" value="Genomic_DNA"/>
</dbReference>
<dbReference type="PANTHER" id="PTHR22811">
    <property type="entry name" value="TRANSMEMBRANE EMP24 DOMAIN-CONTAINING PROTEIN"/>
    <property type="match status" value="1"/>
</dbReference>
<evidence type="ECO:0000256" key="9">
    <source>
        <dbReference type="SAM" id="SignalP"/>
    </source>
</evidence>
<name>A0A8J9YQJ1_BRALA</name>
<dbReference type="Pfam" id="PF01105">
    <property type="entry name" value="EMP24_GP25L"/>
    <property type="match status" value="2"/>
</dbReference>
<evidence type="ECO:0000313" key="11">
    <source>
        <dbReference type="EMBL" id="CAH1238498.1"/>
    </source>
</evidence>
<feature type="transmembrane region" description="Helical" evidence="8">
    <location>
        <begin position="282"/>
        <end position="301"/>
    </location>
</feature>
<keyword evidence="12" id="KW-1185">Reference proteome</keyword>
<evidence type="ECO:0000256" key="8">
    <source>
        <dbReference type="SAM" id="Phobius"/>
    </source>
</evidence>
<dbReference type="OrthoDB" id="10037706at2759"/>
<evidence type="ECO:0000313" key="12">
    <source>
        <dbReference type="Proteomes" id="UP000838412"/>
    </source>
</evidence>
<protein>
    <submittedName>
        <fullName evidence="11">Hypp5596 protein</fullName>
    </submittedName>
</protein>
<feature type="region of interest" description="Disordered" evidence="7">
    <location>
        <begin position="313"/>
        <end position="332"/>
    </location>
</feature>
<keyword evidence="3 8" id="KW-0812">Transmembrane</keyword>
<dbReference type="GO" id="GO:0005789">
    <property type="term" value="C:endoplasmic reticulum membrane"/>
    <property type="evidence" value="ECO:0007669"/>
    <property type="project" value="UniProtKB-SubCell"/>
</dbReference>
<dbReference type="Proteomes" id="UP000838412">
    <property type="component" value="Chromosome 10"/>
</dbReference>
<keyword evidence="4 9" id="KW-0732">Signal</keyword>
<organism evidence="11 12">
    <name type="scientific">Branchiostoma lanceolatum</name>
    <name type="common">Common lancelet</name>
    <name type="synonym">Amphioxus lanceolatum</name>
    <dbReference type="NCBI Taxonomy" id="7740"/>
    <lineage>
        <taxon>Eukaryota</taxon>
        <taxon>Metazoa</taxon>
        <taxon>Chordata</taxon>
        <taxon>Cephalochordata</taxon>
        <taxon>Leptocardii</taxon>
        <taxon>Amphioxiformes</taxon>
        <taxon>Branchiostomatidae</taxon>
        <taxon>Branchiostoma</taxon>
    </lineage>
</organism>
<sequence>MLTQILLIVTLVFTCSTARDPFDLTGEVFSDFSVVIPRRGEECFYQPVDDEVESMYVQYTALREDILDELQFIVRGPAGQPLKQTSGESDSFDLDFTDDQHPGRGTYSICLYNNYIMKDVIVYLELEVWNENSLADDYEDDDETAEEALDSVSVLYQENYNDVHLTISGPDGAVLLHANGDYEEYRINITDSQQRGPYEMCFENRYLLEETAVYVEMWVEYNDSLDILLHSDNRDKLGNVTTSLKKIADRVQRMDLHAGLISQWYHKDSLTLRFSDKHVNNVGMLICVMIIGSGLLQAFFIKKLFLRAQEESNTDPPVISDQPRKSSNSRLA</sequence>
<evidence type="ECO:0000256" key="1">
    <source>
        <dbReference type="ARBA" id="ARBA00004115"/>
    </source>
</evidence>
<feature type="chain" id="PRO_5035433919" evidence="9">
    <location>
        <begin position="19"/>
        <end position="332"/>
    </location>
</feature>
<dbReference type="InterPro" id="IPR009038">
    <property type="entry name" value="GOLD_dom"/>
</dbReference>
<evidence type="ECO:0000256" key="3">
    <source>
        <dbReference type="ARBA" id="ARBA00022692"/>
    </source>
</evidence>
<proteinExistence type="inferred from homology"/>